<organism evidence="1 2">
    <name type="scientific">Neorhizobium galegae bv. officinalis</name>
    <dbReference type="NCBI Taxonomy" id="323656"/>
    <lineage>
        <taxon>Bacteria</taxon>
        <taxon>Pseudomonadati</taxon>
        <taxon>Pseudomonadota</taxon>
        <taxon>Alphaproteobacteria</taxon>
        <taxon>Hyphomicrobiales</taxon>
        <taxon>Rhizobiaceae</taxon>
        <taxon>Rhizobium/Agrobacterium group</taxon>
        <taxon>Neorhizobium</taxon>
    </lineage>
</organism>
<proteinExistence type="predicted"/>
<reference evidence="1 2" key="1">
    <citation type="submission" date="2014-08" db="EMBL/GenBank/DDBJ databases">
        <authorList>
            <person name="Chen Y.-H."/>
        </authorList>
    </citation>
    <scope>NUCLEOTIDE SEQUENCE [LARGE SCALE GENOMIC DNA]</scope>
</reference>
<dbReference type="AlphaFoldDB" id="A0A0T7G308"/>
<dbReference type="EMBL" id="CCRH01000039">
    <property type="protein sequence ID" value="CDZ41640.1"/>
    <property type="molecule type" value="Genomic_DNA"/>
</dbReference>
<gene>
    <name evidence="1" type="ORF">NGAL_HAMBI1145_60050</name>
</gene>
<evidence type="ECO:0000313" key="2">
    <source>
        <dbReference type="Proteomes" id="UP000046176"/>
    </source>
</evidence>
<name>A0A0T7G308_NEOGA</name>
<evidence type="ECO:0000313" key="1">
    <source>
        <dbReference type="EMBL" id="CDZ41640.1"/>
    </source>
</evidence>
<accession>A0A0T7G308</accession>
<sequence length="92" mass="10542">MVEQLQYHRLGEPAQPDCYQVWLLVFSLFCFSAKFRQIWPELLEECETIDARAHYLATPAVTSIDDLRCTSLKIKLVSSNPVPSSGQKRVVE</sequence>
<dbReference type="Proteomes" id="UP000046176">
    <property type="component" value="Unassembled WGS sequence"/>
</dbReference>
<protein>
    <submittedName>
        <fullName evidence="1">Uncharacterized protein</fullName>
    </submittedName>
</protein>